<evidence type="ECO:0000256" key="2">
    <source>
        <dbReference type="ARBA" id="ARBA00022723"/>
    </source>
</evidence>
<dbReference type="OrthoDB" id="9783171at2"/>
<dbReference type="InterPro" id="IPR006620">
    <property type="entry name" value="Pro_4_hyd_alph"/>
</dbReference>
<dbReference type="GO" id="GO:0031418">
    <property type="term" value="F:L-ascorbic acid binding"/>
    <property type="evidence" value="ECO:0007669"/>
    <property type="project" value="UniProtKB-KW"/>
</dbReference>
<evidence type="ECO:0000256" key="6">
    <source>
        <dbReference type="ARBA" id="ARBA00023004"/>
    </source>
</evidence>
<evidence type="ECO:0000256" key="5">
    <source>
        <dbReference type="ARBA" id="ARBA00023002"/>
    </source>
</evidence>
<gene>
    <name evidence="8" type="ORF">AX660_01875</name>
</gene>
<evidence type="ECO:0000313" key="9">
    <source>
        <dbReference type="Proteomes" id="UP000070299"/>
    </source>
</evidence>
<dbReference type="SMART" id="SM00702">
    <property type="entry name" value="P4Hc"/>
    <property type="match status" value="1"/>
</dbReference>
<dbReference type="Pfam" id="PF13640">
    <property type="entry name" value="2OG-FeII_Oxy_3"/>
    <property type="match status" value="1"/>
</dbReference>
<evidence type="ECO:0000313" key="8">
    <source>
        <dbReference type="EMBL" id="KXI27159.1"/>
    </source>
</evidence>
<reference evidence="9" key="1">
    <citation type="submission" date="2016-02" db="EMBL/GenBank/DDBJ databases">
        <authorList>
            <person name="Schultz-Johansen M."/>
            <person name="Glaring M.A."/>
            <person name="Bech P.K."/>
            <person name="Stougaard P."/>
        </authorList>
    </citation>
    <scope>NUCLEOTIDE SEQUENCE [LARGE SCALE GENOMIC DNA]</scope>
    <source>
        <strain evidence="9">S66</strain>
    </source>
</reference>
<dbReference type="Proteomes" id="UP000070299">
    <property type="component" value="Unassembled WGS sequence"/>
</dbReference>
<protein>
    <submittedName>
        <fullName evidence="8">Proline hydroxylase</fullName>
    </submittedName>
</protein>
<evidence type="ECO:0000256" key="1">
    <source>
        <dbReference type="ARBA" id="ARBA00001961"/>
    </source>
</evidence>
<feature type="domain" description="Fe2OG dioxygenase" evidence="7">
    <location>
        <begin position="104"/>
        <end position="206"/>
    </location>
</feature>
<dbReference type="EMBL" id="LSNE01000015">
    <property type="protein sequence ID" value="KXI27159.1"/>
    <property type="molecule type" value="Genomic_DNA"/>
</dbReference>
<comment type="caution">
    <text evidence="8">The sequence shown here is derived from an EMBL/GenBank/DDBJ whole genome shotgun (WGS) entry which is preliminary data.</text>
</comment>
<accession>A0A148KLL8</accession>
<evidence type="ECO:0000256" key="3">
    <source>
        <dbReference type="ARBA" id="ARBA00022896"/>
    </source>
</evidence>
<dbReference type="InterPro" id="IPR044862">
    <property type="entry name" value="Pro_4_hyd_alph_FE2OG_OXY"/>
</dbReference>
<dbReference type="PROSITE" id="PS51471">
    <property type="entry name" value="FE2OG_OXY"/>
    <property type="match status" value="1"/>
</dbReference>
<proteinExistence type="predicted"/>
<name>A0A148KLL8_9ALTE</name>
<dbReference type="RefSeq" id="WP_068381590.1">
    <property type="nucleotide sequence ID" value="NZ_LSNE01000015.1"/>
</dbReference>
<dbReference type="GO" id="GO:0031543">
    <property type="term" value="F:peptidyl-proline dioxygenase activity"/>
    <property type="evidence" value="ECO:0007669"/>
    <property type="project" value="TreeGrafter"/>
</dbReference>
<organism evidence="8 9">
    <name type="scientific">Paraglaciecola hydrolytica</name>
    <dbReference type="NCBI Taxonomy" id="1799789"/>
    <lineage>
        <taxon>Bacteria</taxon>
        <taxon>Pseudomonadati</taxon>
        <taxon>Pseudomonadota</taxon>
        <taxon>Gammaproteobacteria</taxon>
        <taxon>Alteromonadales</taxon>
        <taxon>Alteromonadaceae</taxon>
        <taxon>Paraglaciecola</taxon>
    </lineage>
</organism>
<keyword evidence="2" id="KW-0479">Metal-binding</keyword>
<dbReference type="Gene3D" id="2.60.120.620">
    <property type="entry name" value="q2cbj1_9rhob like domain"/>
    <property type="match status" value="1"/>
</dbReference>
<sequence length="218" mass="24947">MSESASLQALSEQQLSLIASELTESGYVLLSEFLPLHLAQSLLIEIHSMSEQAFKQAAIGRDNLQQLNEKIRSNTLHWLTGRSLVQQQYLGVMEQLRNAINRRLFMGLFDFECHYSHYAPGDFYKMHMDAFKGASNRVLSTVLYLNPEWQPEHAGELLLYSEDQKQLLLKIAPKFNDCILFLSDTFPHEVKVTQTDRFSIAGWFRINATVAGQLDPPR</sequence>
<keyword evidence="3" id="KW-0847">Vitamin C</keyword>
<dbReference type="PANTHER" id="PTHR12907:SF26">
    <property type="entry name" value="HIF PROLYL HYDROXYLASE, ISOFORM C"/>
    <property type="match status" value="1"/>
</dbReference>
<dbReference type="PANTHER" id="PTHR12907">
    <property type="entry name" value="EGL NINE HOMOLOG-RELATED"/>
    <property type="match status" value="1"/>
</dbReference>
<comment type="cofactor">
    <cofactor evidence="1">
        <name>L-ascorbate</name>
        <dbReference type="ChEBI" id="CHEBI:38290"/>
    </cofactor>
</comment>
<keyword evidence="6" id="KW-0408">Iron</keyword>
<dbReference type="InterPro" id="IPR051559">
    <property type="entry name" value="HIF_prolyl_hydroxylases"/>
</dbReference>
<keyword evidence="5" id="KW-0560">Oxidoreductase</keyword>
<evidence type="ECO:0000256" key="4">
    <source>
        <dbReference type="ARBA" id="ARBA00022964"/>
    </source>
</evidence>
<keyword evidence="9" id="KW-1185">Reference proteome</keyword>
<dbReference type="STRING" id="1799789.AX660_01875"/>
<dbReference type="GO" id="GO:0008198">
    <property type="term" value="F:ferrous iron binding"/>
    <property type="evidence" value="ECO:0007669"/>
    <property type="project" value="TreeGrafter"/>
</dbReference>
<keyword evidence="4" id="KW-0223">Dioxygenase</keyword>
<evidence type="ECO:0000259" key="7">
    <source>
        <dbReference type="PROSITE" id="PS51471"/>
    </source>
</evidence>
<dbReference type="AlphaFoldDB" id="A0A148KLL8"/>
<dbReference type="InterPro" id="IPR005123">
    <property type="entry name" value="Oxoglu/Fe-dep_dioxygenase_dom"/>
</dbReference>
<dbReference type="GO" id="GO:0071456">
    <property type="term" value="P:cellular response to hypoxia"/>
    <property type="evidence" value="ECO:0007669"/>
    <property type="project" value="TreeGrafter"/>
</dbReference>